<dbReference type="PANTHER" id="PTHR43138">
    <property type="entry name" value="ACETYLTRANSFERASE, GNAT FAMILY"/>
    <property type="match status" value="1"/>
</dbReference>
<dbReference type="PROSITE" id="PS51186">
    <property type="entry name" value="GNAT"/>
    <property type="match status" value="1"/>
</dbReference>
<dbReference type="AlphaFoldDB" id="A0A5C5RCW3"/>
<keyword evidence="3" id="KW-1185">Reference proteome</keyword>
<dbReference type="EMBL" id="VIGW01000003">
    <property type="protein sequence ID" value="TWS20263.1"/>
    <property type="molecule type" value="Genomic_DNA"/>
</dbReference>
<evidence type="ECO:0000313" key="3">
    <source>
        <dbReference type="Proteomes" id="UP000317291"/>
    </source>
</evidence>
<evidence type="ECO:0000313" key="2">
    <source>
        <dbReference type="EMBL" id="TWS20263.1"/>
    </source>
</evidence>
<keyword evidence="2" id="KW-0808">Transferase</keyword>
<feature type="domain" description="N-acetyltransferase" evidence="1">
    <location>
        <begin position="1"/>
        <end position="161"/>
    </location>
</feature>
<dbReference type="InterPro" id="IPR016181">
    <property type="entry name" value="Acyl_CoA_acyltransferase"/>
</dbReference>
<proteinExistence type="predicted"/>
<dbReference type="OrthoDB" id="9788300at2"/>
<dbReference type="InterPro" id="IPR052742">
    <property type="entry name" value="Mito_N-acetyltransferase"/>
</dbReference>
<reference evidence="2 3" key="1">
    <citation type="submission" date="2019-06" db="EMBL/GenBank/DDBJ databases">
        <title>Tsukamurella conjunctivitidis sp. nov., Tsukamurella assacharolytica sp. nov. and Tsukamurella sputae sp. nov. isolated from patients with conjunctivitis, bacteraemia (lymphoma) and respiratory infection (sputum) in Hong Kong.</title>
        <authorList>
            <person name="Teng J.L.L."/>
            <person name="Lee H.H."/>
            <person name="Fong J.Y.H."/>
            <person name="Fok K.M.N."/>
            <person name="Lau S.K.P."/>
            <person name="Woo P.C.Y."/>
        </authorList>
    </citation>
    <scope>NUCLEOTIDE SEQUENCE [LARGE SCALE GENOMIC DNA]</scope>
    <source>
        <strain evidence="2 3">HKU71</strain>
    </source>
</reference>
<dbReference type="InterPro" id="IPR000182">
    <property type="entry name" value="GNAT_dom"/>
</dbReference>
<evidence type="ECO:0000259" key="1">
    <source>
        <dbReference type="PROSITE" id="PS51186"/>
    </source>
</evidence>
<comment type="caution">
    <text evidence="2">The sequence shown here is derived from an EMBL/GenBank/DDBJ whole genome shotgun (WGS) entry which is preliminary data.</text>
</comment>
<dbReference type="GO" id="GO:0016747">
    <property type="term" value="F:acyltransferase activity, transferring groups other than amino-acyl groups"/>
    <property type="evidence" value="ECO:0007669"/>
    <property type="project" value="InterPro"/>
</dbReference>
<dbReference type="Gene3D" id="3.40.630.30">
    <property type="match status" value="1"/>
</dbReference>
<protein>
    <submittedName>
        <fullName evidence="2">GNAT family N-acetyltransferase</fullName>
    </submittedName>
</protein>
<dbReference type="CDD" id="cd04301">
    <property type="entry name" value="NAT_SF"/>
    <property type="match status" value="1"/>
</dbReference>
<name>A0A5C5RCW3_9ACTN</name>
<dbReference type="SUPFAM" id="SSF55729">
    <property type="entry name" value="Acyl-CoA N-acyltransferases (Nat)"/>
    <property type="match status" value="1"/>
</dbReference>
<gene>
    <name evidence="2" type="ORF">FK529_06610</name>
</gene>
<organism evidence="2 3">
    <name type="scientific">Tsukamurella asaccharolytica</name>
    <dbReference type="NCBI Taxonomy" id="2592067"/>
    <lineage>
        <taxon>Bacteria</taxon>
        <taxon>Bacillati</taxon>
        <taxon>Actinomycetota</taxon>
        <taxon>Actinomycetes</taxon>
        <taxon>Mycobacteriales</taxon>
        <taxon>Tsukamurellaceae</taxon>
        <taxon>Tsukamurella</taxon>
    </lineage>
</organism>
<sequence>MEIRDAVIEDWTSIWPFFAAIVEDQETYPYDPGMTSQQARELWFGGVLDRTIVALVDGRIVGTAKMGANRAGPGDHIATGSFMVDTSCRSMGIGRRLGEELIAWAARAGFYGIQFNAVVETNEAAVHLWRSLGFQSVGVVPDTHRSPTHGLVGTHVMFRRL</sequence>
<dbReference type="Pfam" id="PF00583">
    <property type="entry name" value="Acetyltransf_1"/>
    <property type="match status" value="1"/>
</dbReference>
<dbReference type="Proteomes" id="UP000317291">
    <property type="component" value="Unassembled WGS sequence"/>
</dbReference>
<dbReference type="PANTHER" id="PTHR43138:SF1">
    <property type="entry name" value="N-ACETYLTRANSFERASE ACA1"/>
    <property type="match status" value="1"/>
</dbReference>
<accession>A0A5C5RCW3</accession>